<protein>
    <submittedName>
        <fullName evidence="2">Uncharacterized protein</fullName>
    </submittedName>
</protein>
<accession>A0AAD7GWZ2</accession>
<feature type="compositionally biased region" description="Basic and acidic residues" evidence="1">
    <location>
        <begin position="210"/>
        <end position="219"/>
    </location>
</feature>
<reference evidence="2" key="1">
    <citation type="submission" date="2023-03" db="EMBL/GenBank/DDBJ databases">
        <title>Massive genome expansion in bonnet fungi (Mycena s.s.) driven by repeated elements and novel gene families across ecological guilds.</title>
        <authorList>
            <consortium name="Lawrence Berkeley National Laboratory"/>
            <person name="Harder C.B."/>
            <person name="Miyauchi S."/>
            <person name="Viragh M."/>
            <person name="Kuo A."/>
            <person name="Thoen E."/>
            <person name="Andreopoulos B."/>
            <person name="Lu D."/>
            <person name="Skrede I."/>
            <person name="Drula E."/>
            <person name="Henrissat B."/>
            <person name="Morin E."/>
            <person name="Kohler A."/>
            <person name="Barry K."/>
            <person name="LaButti K."/>
            <person name="Morin E."/>
            <person name="Salamov A."/>
            <person name="Lipzen A."/>
            <person name="Mereny Z."/>
            <person name="Hegedus B."/>
            <person name="Baldrian P."/>
            <person name="Stursova M."/>
            <person name="Weitz H."/>
            <person name="Taylor A."/>
            <person name="Grigoriev I.V."/>
            <person name="Nagy L.G."/>
            <person name="Martin F."/>
            <person name="Kauserud H."/>
        </authorList>
    </citation>
    <scope>NUCLEOTIDE SEQUENCE</scope>
    <source>
        <strain evidence="2">CBHHK182m</strain>
    </source>
</reference>
<feature type="region of interest" description="Disordered" evidence="1">
    <location>
        <begin position="1"/>
        <end position="30"/>
    </location>
</feature>
<dbReference type="Proteomes" id="UP001215598">
    <property type="component" value="Unassembled WGS sequence"/>
</dbReference>
<dbReference type="PANTHER" id="PTHR15410">
    <property type="entry name" value="HIRA-INTERACTING PROTEIN 3"/>
    <property type="match status" value="1"/>
</dbReference>
<dbReference type="EMBL" id="JARKIB010000447">
    <property type="protein sequence ID" value="KAJ7707123.1"/>
    <property type="molecule type" value="Genomic_DNA"/>
</dbReference>
<dbReference type="PANTHER" id="PTHR15410:SF2">
    <property type="entry name" value="HIRA-INTERACTING PROTEIN 3"/>
    <property type="match status" value="1"/>
</dbReference>
<feature type="compositionally biased region" description="Low complexity" evidence="1">
    <location>
        <begin position="167"/>
        <end position="185"/>
    </location>
</feature>
<dbReference type="GO" id="GO:0005634">
    <property type="term" value="C:nucleus"/>
    <property type="evidence" value="ECO:0007669"/>
    <property type="project" value="TreeGrafter"/>
</dbReference>
<evidence type="ECO:0000256" key="1">
    <source>
        <dbReference type="SAM" id="MobiDB-lite"/>
    </source>
</evidence>
<dbReference type="InterPro" id="IPR037647">
    <property type="entry name" value="HIRIP3"/>
</dbReference>
<comment type="caution">
    <text evidence="2">The sequence shown here is derived from an EMBL/GenBank/DDBJ whole genome shotgun (WGS) entry which is preliminary data.</text>
</comment>
<evidence type="ECO:0000313" key="2">
    <source>
        <dbReference type="EMBL" id="KAJ7707123.1"/>
    </source>
</evidence>
<proteinExistence type="predicted"/>
<name>A0AAD7GWZ2_9AGAR</name>
<feature type="region of interest" description="Disordered" evidence="1">
    <location>
        <begin position="65"/>
        <end position="236"/>
    </location>
</feature>
<feature type="region of interest" description="Disordered" evidence="1">
    <location>
        <begin position="305"/>
        <end position="354"/>
    </location>
</feature>
<feature type="compositionally biased region" description="Acidic residues" evidence="1">
    <location>
        <begin position="70"/>
        <end position="80"/>
    </location>
</feature>
<evidence type="ECO:0000313" key="3">
    <source>
        <dbReference type="Proteomes" id="UP001215598"/>
    </source>
</evidence>
<gene>
    <name evidence="2" type="ORF">B0H16DRAFT_1633829</name>
</gene>
<dbReference type="AlphaFoldDB" id="A0AAD7GWZ2"/>
<sequence length="354" mass="38806">MANSKLKNVTPASARRAAKAMVQDAQRNGTTAELSLRKIRRALETQFSLPEGTLDAEEFKKAIKSAVESGSDDEMSEPESEVPTQTKKRKPETVLESPPKRKRNSASSKQFKSAEMVPTSDIEEDPEVKTGDTSTELEKPPAAGPGGDSAKENDGVPPKQAQKIKKAAASVSRPSPRPSTSSTPKADSDSELSVLDDEPPKRTKKSKTSKPKDKGDKPKSTKGKKSSGLSKDEETIKRLKSLVLACGVRKVWAKVFKDVDTPSQQIRMLKEILTELGMSGRMSLEQAKGIKEKRELAQELEDVQAFAAAATRSKPKPSQEDDEEEEEEEELPVKRKSNARRSIMAFLEDQSDDD</sequence>
<feature type="compositionally biased region" description="Acidic residues" evidence="1">
    <location>
        <begin position="320"/>
        <end position="330"/>
    </location>
</feature>
<organism evidence="2 3">
    <name type="scientific">Mycena metata</name>
    <dbReference type="NCBI Taxonomy" id="1033252"/>
    <lineage>
        <taxon>Eukaryota</taxon>
        <taxon>Fungi</taxon>
        <taxon>Dikarya</taxon>
        <taxon>Basidiomycota</taxon>
        <taxon>Agaricomycotina</taxon>
        <taxon>Agaricomycetes</taxon>
        <taxon>Agaricomycetidae</taxon>
        <taxon>Agaricales</taxon>
        <taxon>Marasmiineae</taxon>
        <taxon>Mycenaceae</taxon>
        <taxon>Mycena</taxon>
    </lineage>
</organism>
<feature type="compositionally biased region" description="Polar residues" evidence="1">
    <location>
        <begin position="1"/>
        <end position="11"/>
    </location>
</feature>
<keyword evidence="3" id="KW-1185">Reference proteome</keyword>